<dbReference type="Ensembl" id="ENSCHIT00000017702.1">
    <property type="protein sequence ID" value="ENSCHIP00000009929.1"/>
    <property type="gene ID" value="ENSCHIG00000012626.1"/>
</dbReference>
<dbReference type="PANTHER" id="PTHR34446">
    <property type="entry name" value="SMALL INTEGRAL MEMBRANE PROTEIN 10"/>
    <property type="match status" value="1"/>
</dbReference>
<evidence type="ECO:0000313" key="1">
    <source>
        <dbReference type="Ensembl" id="ENSCHIP00000009929.1"/>
    </source>
</evidence>
<proteinExistence type="predicted"/>
<dbReference type="InterPro" id="IPR029367">
    <property type="entry name" value="SMIM10"/>
</dbReference>
<keyword evidence="2" id="KW-1185">Reference proteome</keyword>
<dbReference type="EMBL" id="LWLT01000031">
    <property type="status" value="NOT_ANNOTATED_CDS"/>
    <property type="molecule type" value="Genomic_DNA"/>
</dbReference>
<dbReference type="AlphaFoldDB" id="A0A452ED17"/>
<accession>A0A452ED17</accession>
<protein>
    <submittedName>
        <fullName evidence="1">Small integral membrane protein 10 like 3</fullName>
    </submittedName>
</protein>
<reference evidence="1 2" key="1">
    <citation type="submission" date="2016-04" db="EMBL/GenBank/DDBJ databases">
        <title>Polished mammalian reference genomes with single-molecule sequencing and chromosome conformation capture applied to the Capra hircus genome.</title>
        <authorList>
            <person name="Bickhart D.M."/>
            <person name="Koren S."/>
            <person name="Rosen B."/>
            <person name="Hastie A."/>
            <person name="Liachko I."/>
            <person name="Sullivan S.T."/>
            <person name="Burton J."/>
            <person name="Sayre B.L."/>
            <person name="Huson H.J."/>
            <person name="Lee J."/>
            <person name="Lam E."/>
            <person name="Kelley C.M."/>
            <person name="Hutchison J.L."/>
            <person name="Zhou Y."/>
            <person name="Sun J."/>
            <person name="Crisa A."/>
            <person name="Schwartz J.C."/>
            <person name="Hammond J.A."/>
            <person name="Schroeder S.G."/>
            <person name="Liu G.E."/>
            <person name="Dunham M."/>
            <person name="Shendure J."/>
            <person name="Sonstegard T.S."/>
            <person name="Phillippy A.M."/>
            <person name="Van Tassell C.P."/>
            <person name="Smith T.P."/>
        </authorList>
    </citation>
    <scope>NUCLEOTIDE SEQUENCE [LARGE SCALE GENOMIC DNA]</scope>
</reference>
<reference evidence="1" key="3">
    <citation type="submission" date="2025-09" db="UniProtKB">
        <authorList>
            <consortium name="Ensembl"/>
        </authorList>
    </citation>
    <scope>IDENTIFICATION</scope>
</reference>
<sequence length="82" mass="9103">MAAALSGLAVRLSRSAAARSYGVFCKGLTRTLLIFFDLAWRLRINFPYLYIVASMMLNVRLQVGEEEIAASSSILAWRGYSP</sequence>
<reference evidence="1" key="2">
    <citation type="submission" date="2025-08" db="UniProtKB">
        <authorList>
            <consortium name="Ensembl"/>
        </authorList>
    </citation>
    <scope>IDENTIFICATION</scope>
</reference>
<evidence type="ECO:0000313" key="2">
    <source>
        <dbReference type="Proteomes" id="UP000291000"/>
    </source>
</evidence>
<name>A0A452ED17_CAPHI</name>
<dbReference type="Proteomes" id="UP000291000">
    <property type="component" value="Chromosome 25"/>
</dbReference>
<gene>
    <name evidence="1" type="primary">SMIM10L3</name>
</gene>
<dbReference type="Pfam" id="PF15118">
    <property type="entry name" value="DUF4560"/>
    <property type="match status" value="1"/>
</dbReference>
<dbReference type="GeneTree" id="ENSGT00390000014547"/>
<organism evidence="1 2">
    <name type="scientific">Capra hircus</name>
    <name type="common">Goat</name>
    <dbReference type="NCBI Taxonomy" id="9925"/>
    <lineage>
        <taxon>Eukaryota</taxon>
        <taxon>Metazoa</taxon>
        <taxon>Chordata</taxon>
        <taxon>Craniata</taxon>
        <taxon>Vertebrata</taxon>
        <taxon>Euteleostomi</taxon>
        <taxon>Mammalia</taxon>
        <taxon>Eutheria</taxon>
        <taxon>Laurasiatheria</taxon>
        <taxon>Artiodactyla</taxon>
        <taxon>Ruminantia</taxon>
        <taxon>Pecora</taxon>
        <taxon>Bovidae</taxon>
        <taxon>Caprinae</taxon>
        <taxon>Capra</taxon>
    </lineage>
</organism>
<dbReference type="PANTHER" id="PTHR34446:SF1">
    <property type="entry name" value="SALIVARY GLAND SPECIFIC PROTEIN SAGSIN1"/>
    <property type="match status" value="1"/>
</dbReference>
<dbReference type="Bgee" id="ENSCHIG00000012626">
    <property type="expression patterns" value="Expressed in longissimus thoracis muscle and 17 other cell types or tissues"/>
</dbReference>